<protein>
    <recommendedName>
        <fullName evidence="3">5-formyltetrahydrofolate cyclo-ligase</fullName>
    </recommendedName>
</protein>
<dbReference type="Pfam" id="PF01812">
    <property type="entry name" value="5-FTHF_cyc-lig"/>
    <property type="match status" value="1"/>
</dbReference>
<dbReference type="InterPro" id="IPR002698">
    <property type="entry name" value="FTHF_cligase"/>
</dbReference>
<dbReference type="GO" id="GO:0005737">
    <property type="term" value="C:cytoplasm"/>
    <property type="evidence" value="ECO:0007669"/>
    <property type="project" value="TreeGrafter"/>
</dbReference>
<accession>A0A372FSL1</accession>
<dbReference type="InterPro" id="IPR037171">
    <property type="entry name" value="NagB/RpiA_transferase-like"/>
</dbReference>
<sequence>MTSLAEIDRAKQTVRQHVWNLLEREGTAPIGVHGHIPDFVGKDTAADRLANLEAWKAARVIKCNPDRAQLPVRIRALLDGKLLYMAVPRLATPKPFYLLDPTTLTTPFDIAATSTRAPEVAPTVAVNEMQPIDLIVCGSVAISRYDGTRIGKGAGYSDLEVALLADAGLATTDTTIATTVHESQLLDSDLPHAAHDFPVDLVVTPHEVLSFGPRKDLPGIVTTHLRPDQLDQIPALSDPAHDAERYSGR</sequence>
<dbReference type="SUPFAM" id="SSF100950">
    <property type="entry name" value="NagB/RpiA/CoA transferase-like"/>
    <property type="match status" value="1"/>
</dbReference>
<organism evidence="1 2">
    <name type="scientific">Micromonospora craniellae</name>
    <dbReference type="NCBI Taxonomy" id="2294034"/>
    <lineage>
        <taxon>Bacteria</taxon>
        <taxon>Bacillati</taxon>
        <taxon>Actinomycetota</taxon>
        <taxon>Actinomycetes</taxon>
        <taxon>Micromonosporales</taxon>
        <taxon>Micromonosporaceae</taxon>
        <taxon>Micromonospora</taxon>
    </lineage>
</organism>
<name>A0A372FSL1_9ACTN</name>
<proteinExistence type="predicted"/>
<dbReference type="PANTHER" id="PTHR13017:SF0">
    <property type="entry name" value="METHENYLTETRAHYDROFOLATE SYNTHASE DOMAIN-CONTAINING PROTEIN"/>
    <property type="match status" value="1"/>
</dbReference>
<dbReference type="PANTHER" id="PTHR13017">
    <property type="entry name" value="5-FORMYLTETRAHYDROFOLATE CYCLO-LIGASE-RELATED"/>
    <property type="match status" value="1"/>
</dbReference>
<keyword evidence="2" id="KW-1185">Reference proteome</keyword>
<dbReference type="AlphaFoldDB" id="A0A372FSL1"/>
<gene>
    <name evidence="1" type="ORF">D0Q02_27610</name>
</gene>
<evidence type="ECO:0000313" key="1">
    <source>
        <dbReference type="EMBL" id="RFS43489.1"/>
    </source>
</evidence>
<reference evidence="1 2" key="1">
    <citation type="submission" date="2018-08" db="EMBL/GenBank/DDBJ databases">
        <title>Verrucosispora craniellae sp. nov., isolated from a marine sponge in the South China Sea.</title>
        <authorList>
            <person name="Li L."/>
            <person name="Lin H.W."/>
        </authorList>
    </citation>
    <scope>NUCLEOTIDE SEQUENCE [LARGE SCALE GENOMIC DNA]</scope>
    <source>
        <strain evidence="1 2">LHW63014</strain>
    </source>
</reference>
<dbReference type="Proteomes" id="UP000262621">
    <property type="component" value="Unassembled WGS sequence"/>
</dbReference>
<evidence type="ECO:0000313" key="2">
    <source>
        <dbReference type="Proteomes" id="UP000262621"/>
    </source>
</evidence>
<dbReference type="EMBL" id="QVFU01000058">
    <property type="protein sequence ID" value="RFS43489.1"/>
    <property type="molecule type" value="Genomic_DNA"/>
</dbReference>
<comment type="caution">
    <text evidence="1">The sequence shown here is derived from an EMBL/GenBank/DDBJ whole genome shotgun (WGS) entry which is preliminary data.</text>
</comment>
<dbReference type="InterPro" id="IPR024185">
    <property type="entry name" value="FTHF_cligase-like_sf"/>
</dbReference>
<dbReference type="RefSeq" id="WP_117230894.1">
    <property type="nucleotide sequence ID" value="NZ_CP061725.1"/>
</dbReference>
<dbReference type="OrthoDB" id="3242798at2"/>
<dbReference type="Gene3D" id="3.40.50.10420">
    <property type="entry name" value="NagB/RpiA/CoA transferase-like"/>
    <property type="match status" value="1"/>
</dbReference>
<evidence type="ECO:0008006" key="3">
    <source>
        <dbReference type="Google" id="ProtNLM"/>
    </source>
</evidence>